<evidence type="ECO:0000313" key="2">
    <source>
        <dbReference type="Proteomes" id="UP000270094"/>
    </source>
</evidence>
<protein>
    <submittedName>
        <fullName evidence="1">Uncharacterized protein</fullName>
    </submittedName>
</protein>
<proteinExistence type="predicted"/>
<dbReference type="Proteomes" id="UP000270094">
    <property type="component" value="Unassembled WGS sequence"/>
</dbReference>
<accession>A0A3P7IIV4</accession>
<organism evidence="1 2">
    <name type="scientific">Strongylus vulgaris</name>
    <name type="common">Blood worm</name>
    <dbReference type="NCBI Taxonomy" id="40348"/>
    <lineage>
        <taxon>Eukaryota</taxon>
        <taxon>Metazoa</taxon>
        <taxon>Ecdysozoa</taxon>
        <taxon>Nematoda</taxon>
        <taxon>Chromadorea</taxon>
        <taxon>Rhabditida</taxon>
        <taxon>Rhabditina</taxon>
        <taxon>Rhabditomorpha</taxon>
        <taxon>Strongyloidea</taxon>
        <taxon>Strongylidae</taxon>
        <taxon>Strongylus</taxon>
    </lineage>
</organism>
<name>A0A3P7IIV4_STRVU</name>
<dbReference type="AlphaFoldDB" id="A0A3P7IIV4"/>
<gene>
    <name evidence="1" type="ORF">SVUK_LOCUS4544</name>
</gene>
<keyword evidence="2" id="KW-1185">Reference proteome</keyword>
<dbReference type="OrthoDB" id="5061070at2759"/>
<evidence type="ECO:0000313" key="1">
    <source>
        <dbReference type="EMBL" id="VDM69546.1"/>
    </source>
</evidence>
<sequence>MLSCQGPYVVRMRDGNEAVIPSASTMRLDRRAIKSVHFSNYSLLKEMVNAVPLQYSGDVQSNGLPPKPQMTNGEAKKSSSWWFGKANEERSSEAVSNPTVILPEVPEKPFARQLTRNEQKDCLIIGEQLLVFIRLNKKYCQFVITFVLLISL</sequence>
<dbReference type="EMBL" id="UYYB01012603">
    <property type="protein sequence ID" value="VDM69546.1"/>
    <property type="molecule type" value="Genomic_DNA"/>
</dbReference>
<reference evidence="1 2" key="1">
    <citation type="submission" date="2018-11" db="EMBL/GenBank/DDBJ databases">
        <authorList>
            <consortium name="Pathogen Informatics"/>
        </authorList>
    </citation>
    <scope>NUCLEOTIDE SEQUENCE [LARGE SCALE GENOMIC DNA]</scope>
</reference>